<dbReference type="EMBL" id="WIXE01000648">
    <property type="protein sequence ID" value="KAK5986383.1"/>
    <property type="molecule type" value="Genomic_DNA"/>
</dbReference>
<proteinExistence type="predicted"/>
<keyword evidence="3" id="KW-1185">Reference proteome</keyword>
<feature type="compositionally biased region" description="Basic and acidic residues" evidence="1">
    <location>
        <begin position="509"/>
        <end position="521"/>
    </location>
</feature>
<comment type="caution">
    <text evidence="2">The sequence shown here is derived from an EMBL/GenBank/DDBJ whole genome shotgun (WGS) entry which is preliminary data.</text>
</comment>
<feature type="compositionally biased region" description="Polar residues" evidence="1">
    <location>
        <begin position="48"/>
        <end position="68"/>
    </location>
</feature>
<evidence type="ECO:0000313" key="2">
    <source>
        <dbReference type="EMBL" id="KAK5986383.1"/>
    </source>
</evidence>
<name>A0AAN8GCA1_TRICO</name>
<accession>A0AAN8GCA1</accession>
<sequence>MSDDMDRELKRILNEDDAQDCRMDKLQQELTQLRAQVVQLSQQKLQQGPSHAPQQNQRTTSMETDQSEVNKFRQTFQQLHAKDFPQEIDLQPIQFDAVRAAEEERASQRASTIHGATFSSQGQPPERVEVGDPRVDPLHLLHPCSCGIFNTRAQVGLPGLRCDLARSKPVKNLFELANVASIALHPHWGDDRKEAELLNKDSRYLTIHGLATAIHAHSKFCYEIATAVKAKENVELSHSPLFPTNPGYDIEMYYRMAMARRSQITSQSPDDMPGNSILVALPNQFVRVLNDVVEPPTVKFLVYSHFGDLADQLQKQNISSAFVWVWLNQVPNTQHMLLVQHAVERHLQCGGTLELFPPPFELSRESDWRHIGNVCKKMAEFLSGSARGFDARIVGFYSTIGEEVPIKHPAISLGVCPRKGDDRLMPWQCQVFLNQVADVASNILVLPKFEVKIKKKNTAESTSEHKDTAVEKENKKRRGFEAYYIKDVKKKREEVAHTMKQTGRHHRTEKPPESSSRKGGV</sequence>
<evidence type="ECO:0000313" key="3">
    <source>
        <dbReference type="Proteomes" id="UP001331761"/>
    </source>
</evidence>
<gene>
    <name evidence="2" type="ORF">GCK32_000358</name>
</gene>
<dbReference type="AlphaFoldDB" id="A0AAN8GCA1"/>
<reference evidence="2 3" key="1">
    <citation type="submission" date="2019-10" db="EMBL/GenBank/DDBJ databases">
        <title>Assembly and Annotation for the nematode Trichostrongylus colubriformis.</title>
        <authorList>
            <person name="Martin J."/>
        </authorList>
    </citation>
    <scope>NUCLEOTIDE SEQUENCE [LARGE SCALE GENOMIC DNA]</scope>
    <source>
        <strain evidence="2">G859</strain>
        <tissue evidence="2">Whole worm</tissue>
    </source>
</reference>
<dbReference type="Proteomes" id="UP001331761">
    <property type="component" value="Unassembled WGS sequence"/>
</dbReference>
<feature type="region of interest" description="Disordered" evidence="1">
    <location>
        <begin position="104"/>
        <end position="129"/>
    </location>
</feature>
<feature type="region of interest" description="Disordered" evidence="1">
    <location>
        <begin position="492"/>
        <end position="521"/>
    </location>
</feature>
<organism evidence="2 3">
    <name type="scientific">Trichostrongylus colubriformis</name>
    <name type="common">Black scour worm</name>
    <dbReference type="NCBI Taxonomy" id="6319"/>
    <lineage>
        <taxon>Eukaryota</taxon>
        <taxon>Metazoa</taxon>
        <taxon>Ecdysozoa</taxon>
        <taxon>Nematoda</taxon>
        <taxon>Chromadorea</taxon>
        <taxon>Rhabditida</taxon>
        <taxon>Rhabditina</taxon>
        <taxon>Rhabditomorpha</taxon>
        <taxon>Strongyloidea</taxon>
        <taxon>Trichostrongylidae</taxon>
        <taxon>Trichostrongylus</taxon>
    </lineage>
</organism>
<protein>
    <submittedName>
        <fullName evidence="2">Uncharacterized protein</fullName>
    </submittedName>
</protein>
<feature type="region of interest" description="Disordered" evidence="1">
    <location>
        <begin position="41"/>
        <end position="68"/>
    </location>
</feature>
<evidence type="ECO:0000256" key="1">
    <source>
        <dbReference type="SAM" id="MobiDB-lite"/>
    </source>
</evidence>